<dbReference type="FunFam" id="3.40.50.1820:FF:000003">
    <property type="entry name" value="Dipeptidyl peptidase 4"/>
    <property type="match status" value="1"/>
</dbReference>
<proteinExistence type="inferred from homology"/>
<evidence type="ECO:0000313" key="16">
    <source>
        <dbReference type="Proteomes" id="UP000245768"/>
    </source>
</evidence>
<dbReference type="GO" id="GO:0004252">
    <property type="term" value="F:serine-type endopeptidase activity"/>
    <property type="evidence" value="ECO:0007669"/>
    <property type="project" value="InterPro"/>
</dbReference>
<dbReference type="InterPro" id="IPR002469">
    <property type="entry name" value="Peptidase_S9B_N"/>
</dbReference>
<dbReference type="GO" id="GO:0006508">
    <property type="term" value="P:proteolysis"/>
    <property type="evidence" value="ECO:0007669"/>
    <property type="project" value="UniProtKB-KW"/>
</dbReference>
<evidence type="ECO:0000256" key="1">
    <source>
        <dbReference type="ARBA" id="ARBA00004576"/>
    </source>
</evidence>
<comment type="similarity">
    <text evidence="2">Belongs to the peptidase S9B family.</text>
</comment>
<keyword evidence="11" id="KW-0472">Membrane</keyword>
<keyword evidence="7" id="KW-0378">Hydrolase</keyword>
<dbReference type="GO" id="GO:0005774">
    <property type="term" value="C:vacuolar membrane"/>
    <property type="evidence" value="ECO:0007669"/>
    <property type="project" value="UniProtKB-SubCell"/>
</dbReference>
<keyword evidence="10" id="KW-1133">Transmembrane helix</keyword>
<evidence type="ECO:0000256" key="8">
    <source>
        <dbReference type="ARBA" id="ARBA00022825"/>
    </source>
</evidence>
<reference evidence="15" key="1">
    <citation type="journal article" date="2018" name="Mol. Biol. Evol.">
        <title>Broad Genomic Sampling Reveals a Smut Pathogenic Ancestry of the Fungal Clade Ustilaginomycotina.</title>
        <authorList>
            <person name="Kijpornyongpan T."/>
            <person name="Mondo S.J."/>
            <person name="Barry K."/>
            <person name="Sandor L."/>
            <person name="Lee J."/>
            <person name="Lipzen A."/>
            <person name="Pangilinan J."/>
            <person name="LaButti K."/>
            <person name="Hainaut M."/>
            <person name="Henrissat B."/>
            <person name="Grigoriev I.V."/>
            <person name="Spatafora J.W."/>
            <person name="Aime M.C."/>
        </authorList>
    </citation>
    <scope>NUCLEOTIDE SEQUENCE [LARGE SCALE GENOMIC DNA]</scope>
    <source>
        <strain evidence="15">MCA 4198</strain>
    </source>
</reference>
<accession>A0A316YPQ8</accession>
<evidence type="ECO:0000259" key="14">
    <source>
        <dbReference type="Pfam" id="PF00930"/>
    </source>
</evidence>
<name>A0A316YPQ8_9BASI</name>
<dbReference type="PANTHER" id="PTHR11731:SF200">
    <property type="entry name" value="DIPEPTIDYL PEPTIDASE 10, ISOFORM B"/>
    <property type="match status" value="1"/>
</dbReference>
<keyword evidence="4" id="KW-0926">Vacuole</keyword>
<feature type="domain" description="Peptidase S9 prolyl oligopeptidase catalytic" evidence="13">
    <location>
        <begin position="619"/>
        <end position="818"/>
    </location>
</feature>
<dbReference type="InterPro" id="IPR050278">
    <property type="entry name" value="Serine_Prot_S9B/DPPIV"/>
</dbReference>
<protein>
    <recommendedName>
        <fullName evidence="17">Dipeptidyl-peptidase IV</fullName>
    </recommendedName>
</protein>
<dbReference type="FunCoup" id="A0A316YPQ8">
    <property type="interactions" value="104"/>
</dbReference>
<dbReference type="InterPro" id="IPR001375">
    <property type="entry name" value="Peptidase_S9_cat"/>
</dbReference>
<evidence type="ECO:0000256" key="7">
    <source>
        <dbReference type="ARBA" id="ARBA00022801"/>
    </source>
</evidence>
<evidence type="ECO:0000256" key="4">
    <source>
        <dbReference type="ARBA" id="ARBA00022554"/>
    </source>
</evidence>
<dbReference type="PROSITE" id="PS00708">
    <property type="entry name" value="PRO_ENDOPEP_SER"/>
    <property type="match status" value="1"/>
</dbReference>
<dbReference type="RefSeq" id="XP_025378565.1">
    <property type="nucleotide sequence ID" value="XM_025518771.1"/>
</dbReference>
<evidence type="ECO:0000256" key="2">
    <source>
        <dbReference type="ARBA" id="ARBA00006150"/>
    </source>
</evidence>
<dbReference type="SUPFAM" id="SSF53474">
    <property type="entry name" value="alpha/beta-Hydrolases"/>
    <property type="match status" value="1"/>
</dbReference>
<dbReference type="Pfam" id="PF00930">
    <property type="entry name" value="DPPIV_N"/>
    <property type="match status" value="1"/>
</dbReference>
<keyword evidence="16" id="KW-1185">Reference proteome</keyword>
<comment type="subcellular location">
    <subcellularLocation>
        <location evidence="1">Vacuole membrane</location>
        <topology evidence="1">Single-pass type II membrane protein</topology>
    </subcellularLocation>
</comment>
<sequence>MSVGQKGNSSRLKRITMDNVFDGTFAAAQEDLDWSAEDPDEGVFVKTDIVGNLIVQDVTSLRKEKTGEGEVAKGGGKVTFVHRSDVKDDNGRMLNWHSFKLSPDMRYVLFFTDRVKQWRYSSYSKVWIHNVQAKETTQIGFNQSRASVSIASWAPAETKSEWPSVVFVEDNNLFYINNVDKPKEVLNITSDGAKTVFNGINDWVYEEEIFGDDAALWWSPDGKKIVYLRFDETDVPVYSLPIYNPSADAGKETAYPTNTEIKYPKPGFPNPIVSAHMVDLTSVKTASNGSINVEDIKAELVSPRDSTSVTDDINEQAADVALRSAGTAKRIINSVTWVSNDEVLVRETNRISDAMRVVRFNDNVPAWQQSKDKKLRQVVGETVRRHSTVQQGGWIAPDQEVVALYDVKKPASSPTTAYVDVIDFDGFRHLAWFANASSSVPVYLTAGEWEIDRVVHVDVQRLRAYFLAALPDPSQRHLFYVDIPKSASEVTKAPWKQPVALTDMSKPGSYDASFDPKGSYYVLHYKGPDIPHSKVLSVADGSFDLVLTDNDKLRKNAKEHVRPAKVYYNVTTSSGITVSVEETRPHDFDASGTVQYPVLFNVYGGPNSQVVRGEWKMADWHTYLACTLGYIVVRVDGRGTGFRGRPYRDVVTWNLGNFESKDVVDAAEAIRRLPHVAHEKVGIWGWSYGGYLTSKVVERDSGTFDLGMAVAPVAKWSLYDSIYTERYMKTPKLNAGGYRNSSVHITDGFRHSHYLLAQGSGDDNVHFSNSATLLDLLTAERVRDFWFRMFTDSNHSINTRGANRELYEYLTRFLVTKWGAGPHRVFKSV</sequence>
<evidence type="ECO:0000256" key="11">
    <source>
        <dbReference type="ARBA" id="ARBA00023136"/>
    </source>
</evidence>
<dbReference type="PANTHER" id="PTHR11731">
    <property type="entry name" value="PROTEASE FAMILY S9B,C DIPEPTIDYL-PEPTIDASE IV-RELATED"/>
    <property type="match status" value="1"/>
</dbReference>
<dbReference type="Pfam" id="PF00326">
    <property type="entry name" value="Peptidase_S9"/>
    <property type="match status" value="1"/>
</dbReference>
<evidence type="ECO:0000256" key="12">
    <source>
        <dbReference type="ARBA" id="ARBA00023180"/>
    </source>
</evidence>
<dbReference type="InterPro" id="IPR002471">
    <property type="entry name" value="Pept_S9_AS"/>
</dbReference>
<gene>
    <name evidence="15" type="ORF">FA10DRAFT_228895</name>
</gene>
<dbReference type="GO" id="GO:0008239">
    <property type="term" value="F:dipeptidyl-peptidase activity"/>
    <property type="evidence" value="ECO:0007669"/>
    <property type="project" value="TreeGrafter"/>
</dbReference>
<keyword evidence="8" id="KW-0720">Serine protease</keyword>
<evidence type="ECO:0000256" key="5">
    <source>
        <dbReference type="ARBA" id="ARBA00022670"/>
    </source>
</evidence>
<dbReference type="InParanoid" id="A0A316YPQ8"/>
<keyword evidence="5" id="KW-0645">Protease</keyword>
<dbReference type="GO" id="GO:0005886">
    <property type="term" value="C:plasma membrane"/>
    <property type="evidence" value="ECO:0007669"/>
    <property type="project" value="TreeGrafter"/>
</dbReference>
<keyword evidence="9" id="KW-0735">Signal-anchor</keyword>
<dbReference type="GO" id="GO:0004177">
    <property type="term" value="F:aminopeptidase activity"/>
    <property type="evidence" value="ECO:0007669"/>
    <property type="project" value="UniProtKB-KW"/>
</dbReference>
<dbReference type="Gene3D" id="2.140.10.30">
    <property type="entry name" value="Dipeptidylpeptidase IV, N-terminal domain"/>
    <property type="match status" value="1"/>
</dbReference>
<evidence type="ECO:0000256" key="6">
    <source>
        <dbReference type="ARBA" id="ARBA00022692"/>
    </source>
</evidence>
<dbReference type="Gene3D" id="3.40.50.1820">
    <property type="entry name" value="alpha/beta hydrolase"/>
    <property type="match status" value="1"/>
</dbReference>
<dbReference type="OrthoDB" id="16520at2759"/>
<evidence type="ECO:0008006" key="17">
    <source>
        <dbReference type="Google" id="ProtNLM"/>
    </source>
</evidence>
<dbReference type="AlphaFoldDB" id="A0A316YPQ8"/>
<dbReference type="EMBL" id="KZ819635">
    <property type="protein sequence ID" value="PWN91367.1"/>
    <property type="molecule type" value="Genomic_DNA"/>
</dbReference>
<evidence type="ECO:0000256" key="10">
    <source>
        <dbReference type="ARBA" id="ARBA00022989"/>
    </source>
</evidence>
<evidence type="ECO:0000259" key="13">
    <source>
        <dbReference type="Pfam" id="PF00326"/>
    </source>
</evidence>
<evidence type="ECO:0000256" key="3">
    <source>
        <dbReference type="ARBA" id="ARBA00022438"/>
    </source>
</evidence>
<organism evidence="15 16">
    <name type="scientific">Acaromyces ingoldii</name>
    <dbReference type="NCBI Taxonomy" id="215250"/>
    <lineage>
        <taxon>Eukaryota</taxon>
        <taxon>Fungi</taxon>
        <taxon>Dikarya</taxon>
        <taxon>Basidiomycota</taxon>
        <taxon>Ustilaginomycotina</taxon>
        <taxon>Exobasidiomycetes</taxon>
        <taxon>Exobasidiales</taxon>
        <taxon>Cryptobasidiaceae</taxon>
        <taxon>Acaromyces</taxon>
    </lineage>
</organism>
<dbReference type="STRING" id="215250.A0A316YPQ8"/>
<evidence type="ECO:0000313" key="15">
    <source>
        <dbReference type="EMBL" id="PWN91367.1"/>
    </source>
</evidence>
<keyword evidence="6" id="KW-0812">Transmembrane</keyword>
<feature type="domain" description="Dipeptidylpeptidase IV N-terminal" evidence="14">
    <location>
        <begin position="102"/>
        <end position="531"/>
    </location>
</feature>
<dbReference type="Proteomes" id="UP000245768">
    <property type="component" value="Unassembled WGS sequence"/>
</dbReference>
<keyword evidence="3" id="KW-0031">Aminopeptidase</keyword>
<dbReference type="SUPFAM" id="SSF82171">
    <property type="entry name" value="DPP6 N-terminal domain-like"/>
    <property type="match status" value="1"/>
</dbReference>
<evidence type="ECO:0000256" key="9">
    <source>
        <dbReference type="ARBA" id="ARBA00022968"/>
    </source>
</evidence>
<dbReference type="InterPro" id="IPR029058">
    <property type="entry name" value="AB_hydrolase_fold"/>
</dbReference>
<dbReference type="GeneID" id="37040687"/>
<keyword evidence="12" id="KW-0325">Glycoprotein</keyword>